<gene>
    <name evidence="1" type="ORF">PIB30_102994</name>
</gene>
<dbReference type="EMBL" id="JASCZI010275126">
    <property type="protein sequence ID" value="MED6226367.1"/>
    <property type="molecule type" value="Genomic_DNA"/>
</dbReference>
<sequence>MLPNLTKSRLWHVKTCQKCDQTIPLPKLTQANLEQVRSRLNIFKISSQAHTISFHVFSTFLGSKNVTQGKASSPWSRFCHLLAWPKCDSNVTSPQAPQALPSFKQGHVWTKFQTWPK</sequence>
<organism evidence="1 2">
    <name type="scientific">Stylosanthes scabra</name>
    <dbReference type="NCBI Taxonomy" id="79078"/>
    <lineage>
        <taxon>Eukaryota</taxon>
        <taxon>Viridiplantae</taxon>
        <taxon>Streptophyta</taxon>
        <taxon>Embryophyta</taxon>
        <taxon>Tracheophyta</taxon>
        <taxon>Spermatophyta</taxon>
        <taxon>Magnoliopsida</taxon>
        <taxon>eudicotyledons</taxon>
        <taxon>Gunneridae</taxon>
        <taxon>Pentapetalae</taxon>
        <taxon>rosids</taxon>
        <taxon>fabids</taxon>
        <taxon>Fabales</taxon>
        <taxon>Fabaceae</taxon>
        <taxon>Papilionoideae</taxon>
        <taxon>50 kb inversion clade</taxon>
        <taxon>dalbergioids sensu lato</taxon>
        <taxon>Dalbergieae</taxon>
        <taxon>Pterocarpus clade</taxon>
        <taxon>Stylosanthes</taxon>
    </lineage>
</organism>
<dbReference type="Proteomes" id="UP001341840">
    <property type="component" value="Unassembled WGS sequence"/>
</dbReference>
<accession>A0ABU6ZWL5</accession>
<comment type="caution">
    <text evidence="1">The sequence shown here is derived from an EMBL/GenBank/DDBJ whole genome shotgun (WGS) entry which is preliminary data.</text>
</comment>
<evidence type="ECO:0000313" key="1">
    <source>
        <dbReference type="EMBL" id="MED6226367.1"/>
    </source>
</evidence>
<keyword evidence="2" id="KW-1185">Reference proteome</keyword>
<feature type="non-terminal residue" evidence="1">
    <location>
        <position position="117"/>
    </location>
</feature>
<reference evidence="1 2" key="1">
    <citation type="journal article" date="2023" name="Plants (Basel)">
        <title>Bridging the Gap: Combining Genomics and Transcriptomics Approaches to Understand Stylosanthes scabra, an Orphan Legume from the Brazilian Caatinga.</title>
        <authorList>
            <person name="Ferreira-Neto J.R.C."/>
            <person name="da Silva M.D."/>
            <person name="Binneck E."/>
            <person name="de Melo N.F."/>
            <person name="da Silva R.H."/>
            <person name="de Melo A.L.T.M."/>
            <person name="Pandolfi V."/>
            <person name="Bustamante F.O."/>
            <person name="Brasileiro-Vidal A.C."/>
            <person name="Benko-Iseppon A.M."/>
        </authorList>
    </citation>
    <scope>NUCLEOTIDE SEQUENCE [LARGE SCALE GENOMIC DNA]</scope>
    <source>
        <tissue evidence="1">Leaves</tissue>
    </source>
</reference>
<evidence type="ECO:0000313" key="2">
    <source>
        <dbReference type="Proteomes" id="UP001341840"/>
    </source>
</evidence>
<proteinExistence type="predicted"/>
<protein>
    <submittedName>
        <fullName evidence="1">Uncharacterized protein</fullName>
    </submittedName>
</protein>
<name>A0ABU6ZWL5_9FABA</name>